<dbReference type="PANTHER" id="PTHR23515">
    <property type="entry name" value="HIGH-AFFINITY NITRATE TRANSPORTER 2.3"/>
    <property type="match status" value="1"/>
</dbReference>
<dbReference type="InterPro" id="IPR036259">
    <property type="entry name" value="MFS_trans_sf"/>
</dbReference>
<reference evidence="7" key="1">
    <citation type="submission" date="2021-01" db="EMBL/GenBank/DDBJ databases">
        <authorList>
            <person name="Corre E."/>
            <person name="Pelletier E."/>
            <person name="Niang G."/>
            <person name="Scheremetjew M."/>
            <person name="Finn R."/>
            <person name="Kale V."/>
            <person name="Holt S."/>
            <person name="Cochrane G."/>
            <person name="Meng A."/>
            <person name="Brown T."/>
            <person name="Cohen L."/>
        </authorList>
    </citation>
    <scope>NUCLEOTIDE SEQUENCE</scope>
    <source>
        <strain evidence="7">CCMP3328</strain>
    </source>
</reference>
<evidence type="ECO:0000256" key="6">
    <source>
        <dbReference type="SAM" id="Phobius"/>
    </source>
</evidence>
<evidence type="ECO:0000256" key="3">
    <source>
        <dbReference type="ARBA" id="ARBA00022989"/>
    </source>
</evidence>
<feature type="transmembrane region" description="Helical" evidence="6">
    <location>
        <begin position="20"/>
        <end position="36"/>
    </location>
</feature>
<dbReference type="Gene3D" id="1.20.1250.20">
    <property type="entry name" value="MFS general substrate transporter like domains"/>
    <property type="match status" value="1"/>
</dbReference>
<dbReference type="GO" id="GO:0016020">
    <property type="term" value="C:membrane"/>
    <property type="evidence" value="ECO:0007669"/>
    <property type="project" value="UniProtKB-SubCell"/>
</dbReference>
<feature type="transmembrane region" description="Helical" evidence="6">
    <location>
        <begin position="116"/>
        <end position="138"/>
    </location>
</feature>
<proteinExistence type="predicted"/>
<gene>
    <name evidence="7" type="ORF">CAUS1442_LOCUS5550</name>
</gene>
<keyword evidence="2 6" id="KW-0812">Transmembrane</keyword>
<keyword evidence="4 6" id="KW-0472">Membrane</keyword>
<dbReference type="AlphaFoldDB" id="A0A7R9WUC5"/>
<keyword evidence="3 6" id="KW-1133">Transmembrane helix</keyword>
<dbReference type="InterPro" id="IPR044772">
    <property type="entry name" value="NO3_transporter"/>
</dbReference>
<protein>
    <recommendedName>
        <fullName evidence="8">Nitrate/nitrite transporter</fullName>
    </recommendedName>
</protein>
<comment type="subcellular location">
    <subcellularLocation>
        <location evidence="1">Membrane</location>
        <topology evidence="1">Multi-pass membrane protein</topology>
    </subcellularLocation>
</comment>
<dbReference type="GO" id="GO:0015112">
    <property type="term" value="F:nitrate transmembrane transporter activity"/>
    <property type="evidence" value="ECO:0007669"/>
    <property type="project" value="InterPro"/>
</dbReference>
<feature type="transmembrane region" description="Helical" evidence="6">
    <location>
        <begin position="81"/>
        <end position="104"/>
    </location>
</feature>
<evidence type="ECO:0000256" key="5">
    <source>
        <dbReference type="SAM" id="MobiDB-lite"/>
    </source>
</evidence>
<dbReference type="SUPFAM" id="SSF103473">
    <property type="entry name" value="MFS general substrate transporter"/>
    <property type="match status" value="1"/>
</dbReference>
<feature type="compositionally biased region" description="Low complexity" evidence="5">
    <location>
        <begin position="205"/>
        <end position="219"/>
    </location>
</feature>
<organism evidence="7">
    <name type="scientific">Craspedostauros australis</name>
    <dbReference type="NCBI Taxonomy" id="1486917"/>
    <lineage>
        <taxon>Eukaryota</taxon>
        <taxon>Sar</taxon>
        <taxon>Stramenopiles</taxon>
        <taxon>Ochrophyta</taxon>
        <taxon>Bacillariophyta</taxon>
        <taxon>Bacillariophyceae</taxon>
        <taxon>Bacillariophycidae</taxon>
        <taxon>Naviculales</taxon>
        <taxon>Naviculaceae</taxon>
        <taxon>Craspedostauros</taxon>
    </lineage>
</organism>
<sequence length="240" mass="25401">MTMNNAAALYFKDEFNQSTESAAAIASIFGWMNLFARGMGGYFSDRANARLGMRGRLWVQTILLACEGSLILVFANTGTLAGAIVVMIFFSLFVQAAEGSSYGIVPYIDPPCTGSISGIVGAGGNVGAVGFGLAFRQLPYREAFAIMGCTIIASSFTSIFVHIKGHSGLLCGKESPEEQYRARPQSAGPQKGAAEMDCVTEAPEDSLLSSEDADSQSQSKTNESIETDPESEQSDGVIEV</sequence>
<dbReference type="EMBL" id="HBEF01008843">
    <property type="protein sequence ID" value="CAD8333448.1"/>
    <property type="molecule type" value="Transcribed_RNA"/>
</dbReference>
<evidence type="ECO:0000256" key="2">
    <source>
        <dbReference type="ARBA" id="ARBA00022692"/>
    </source>
</evidence>
<evidence type="ECO:0000313" key="7">
    <source>
        <dbReference type="EMBL" id="CAD8333448.1"/>
    </source>
</evidence>
<accession>A0A7R9WUC5</accession>
<evidence type="ECO:0008006" key="8">
    <source>
        <dbReference type="Google" id="ProtNLM"/>
    </source>
</evidence>
<evidence type="ECO:0000256" key="4">
    <source>
        <dbReference type="ARBA" id="ARBA00023136"/>
    </source>
</evidence>
<name>A0A7R9WUC5_9STRA</name>
<evidence type="ECO:0000256" key="1">
    <source>
        <dbReference type="ARBA" id="ARBA00004141"/>
    </source>
</evidence>
<feature type="transmembrane region" description="Helical" evidence="6">
    <location>
        <begin position="144"/>
        <end position="163"/>
    </location>
</feature>
<feature type="region of interest" description="Disordered" evidence="5">
    <location>
        <begin position="180"/>
        <end position="240"/>
    </location>
</feature>